<accession>A0A7M5V0I2</accession>
<evidence type="ECO:0000313" key="3">
    <source>
        <dbReference type="Proteomes" id="UP000594262"/>
    </source>
</evidence>
<dbReference type="AlphaFoldDB" id="A0A7M5V0I2"/>
<keyword evidence="1" id="KW-0732">Signal</keyword>
<dbReference type="EnsemblMetazoa" id="CLYHEMT007309.1">
    <property type="protein sequence ID" value="CLYHEMP007309.1"/>
    <property type="gene ID" value="CLYHEMG007309"/>
</dbReference>
<name>A0A7M5V0I2_9CNID</name>
<evidence type="ECO:0000256" key="1">
    <source>
        <dbReference type="SAM" id="SignalP"/>
    </source>
</evidence>
<keyword evidence="3" id="KW-1185">Reference proteome</keyword>
<dbReference type="GeneID" id="136821412"/>
<reference evidence="2" key="1">
    <citation type="submission" date="2021-01" db="UniProtKB">
        <authorList>
            <consortium name="EnsemblMetazoa"/>
        </authorList>
    </citation>
    <scope>IDENTIFICATION</scope>
</reference>
<sequence length="146" mass="15913">MIQIAAQYIQKLLLASIILQGVFSTHIDTDDSVEIKISKHQNIKPFKNHLMSILNRSKRSQQPTPRPCSPELLPSFPITAGNCTKMVTLNGCKGACNPDSNGHCTKCVMKTSVDVKVEFKCGGKTVNYPLSFKSAKTCVCKGPCGL</sequence>
<dbReference type="Proteomes" id="UP000594262">
    <property type="component" value="Unplaced"/>
</dbReference>
<dbReference type="RefSeq" id="XP_066933747.1">
    <property type="nucleotide sequence ID" value="XM_067077646.1"/>
</dbReference>
<feature type="signal peptide" evidence="1">
    <location>
        <begin position="1"/>
        <end position="24"/>
    </location>
</feature>
<evidence type="ECO:0008006" key="4">
    <source>
        <dbReference type="Google" id="ProtNLM"/>
    </source>
</evidence>
<protein>
    <recommendedName>
        <fullName evidence="4">CTCK domain-containing protein</fullName>
    </recommendedName>
</protein>
<proteinExistence type="predicted"/>
<evidence type="ECO:0000313" key="2">
    <source>
        <dbReference type="EnsemblMetazoa" id="CLYHEMP007309.1"/>
    </source>
</evidence>
<organism evidence="2 3">
    <name type="scientific">Clytia hemisphaerica</name>
    <dbReference type="NCBI Taxonomy" id="252671"/>
    <lineage>
        <taxon>Eukaryota</taxon>
        <taxon>Metazoa</taxon>
        <taxon>Cnidaria</taxon>
        <taxon>Hydrozoa</taxon>
        <taxon>Hydroidolina</taxon>
        <taxon>Leptothecata</taxon>
        <taxon>Obeliida</taxon>
        <taxon>Clytiidae</taxon>
        <taxon>Clytia</taxon>
    </lineage>
</organism>
<feature type="chain" id="PRO_5029694460" description="CTCK domain-containing protein" evidence="1">
    <location>
        <begin position="25"/>
        <end position="146"/>
    </location>
</feature>